<proteinExistence type="predicted"/>
<evidence type="ECO:0000313" key="10">
    <source>
        <dbReference type="EMBL" id="KAI7742157.1"/>
    </source>
</evidence>
<dbReference type="FunFam" id="1.10.10.60:FF:000394">
    <property type="entry name" value="MYB transcription factor"/>
    <property type="match status" value="1"/>
</dbReference>
<feature type="compositionally biased region" description="Polar residues" evidence="7">
    <location>
        <begin position="95"/>
        <end position="122"/>
    </location>
</feature>
<dbReference type="PANTHER" id="PTHR47994">
    <property type="entry name" value="F14D16.11-RELATED"/>
    <property type="match status" value="1"/>
</dbReference>
<evidence type="ECO:0000256" key="2">
    <source>
        <dbReference type="ARBA" id="ARBA00022737"/>
    </source>
</evidence>
<keyword evidence="6" id="KW-0539">Nucleus</keyword>
<dbReference type="InterPro" id="IPR017930">
    <property type="entry name" value="Myb_dom"/>
</dbReference>
<name>A0AAD5CHT0_AMBAR</name>
<dbReference type="PANTHER" id="PTHR47994:SF5">
    <property type="entry name" value="F14D16.11-RELATED"/>
    <property type="match status" value="1"/>
</dbReference>
<keyword evidence="3" id="KW-0805">Transcription regulation</keyword>
<evidence type="ECO:0000256" key="1">
    <source>
        <dbReference type="ARBA" id="ARBA00004123"/>
    </source>
</evidence>
<accession>A0AAD5CHT0</accession>
<evidence type="ECO:0000313" key="11">
    <source>
        <dbReference type="Proteomes" id="UP001206925"/>
    </source>
</evidence>
<feature type="domain" description="HTH myb-type" evidence="9">
    <location>
        <begin position="20"/>
        <end position="74"/>
    </location>
</feature>
<feature type="region of interest" description="Disordered" evidence="7">
    <location>
        <begin position="82"/>
        <end position="122"/>
    </location>
</feature>
<feature type="domain" description="Myb-like" evidence="8">
    <location>
        <begin position="20"/>
        <end position="70"/>
    </location>
</feature>
<dbReference type="Pfam" id="PF00249">
    <property type="entry name" value="Myb_DNA-binding"/>
    <property type="match status" value="1"/>
</dbReference>
<dbReference type="CDD" id="cd00167">
    <property type="entry name" value="SANT"/>
    <property type="match status" value="1"/>
</dbReference>
<comment type="caution">
    <text evidence="10">The sequence shown here is derived from an EMBL/GenBank/DDBJ whole genome shotgun (WGS) entry which is preliminary data.</text>
</comment>
<dbReference type="SMART" id="SM00717">
    <property type="entry name" value="SANT"/>
    <property type="match status" value="1"/>
</dbReference>
<dbReference type="InterPro" id="IPR009057">
    <property type="entry name" value="Homeodomain-like_sf"/>
</dbReference>
<keyword evidence="4" id="KW-0238">DNA-binding</keyword>
<evidence type="ECO:0000256" key="6">
    <source>
        <dbReference type="ARBA" id="ARBA00023242"/>
    </source>
</evidence>
<keyword evidence="2" id="KW-0677">Repeat</keyword>
<dbReference type="PROSITE" id="PS51294">
    <property type="entry name" value="HTH_MYB"/>
    <property type="match status" value="1"/>
</dbReference>
<evidence type="ECO:0000256" key="5">
    <source>
        <dbReference type="ARBA" id="ARBA00023163"/>
    </source>
</evidence>
<evidence type="ECO:0000256" key="3">
    <source>
        <dbReference type="ARBA" id="ARBA00023015"/>
    </source>
</evidence>
<dbReference type="SUPFAM" id="SSF46689">
    <property type="entry name" value="Homeodomain-like"/>
    <property type="match status" value="1"/>
</dbReference>
<dbReference type="InterPro" id="IPR015495">
    <property type="entry name" value="Myb_TF_plants"/>
</dbReference>
<dbReference type="PROSITE" id="PS50090">
    <property type="entry name" value="MYB_LIKE"/>
    <property type="match status" value="1"/>
</dbReference>
<keyword evidence="11" id="KW-1185">Reference proteome</keyword>
<organism evidence="10 11">
    <name type="scientific">Ambrosia artemisiifolia</name>
    <name type="common">Common ragweed</name>
    <dbReference type="NCBI Taxonomy" id="4212"/>
    <lineage>
        <taxon>Eukaryota</taxon>
        <taxon>Viridiplantae</taxon>
        <taxon>Streptophyta</taxon>
        <taxon>Embryophyta</taxon>
        <taxon>Tracheophyta</taxon>
        <taxon>Spermatophyta</taxon>
        <taxon>Magnoliopsida</taxon>
        <taxon>eudicotyledons</taxon>
        <taxon>Gunneridae</taxon>
        <taxon>Pentapetalae</taxon>
        <taxon>asterids</taxon>
        <taxon>campanulids</taxon>
        <taxon>Asterales</taxon>
        <taxon>Asteraceae</taxon>
        <taxon>Asteroideae</taxon>
        <taxon>Heliantheae alliance</taxon>
        <taxon>Heliantheae</taxon>
        <taxon>Ambrosia</taxon>
    </lineage>
</organism>
<dbReference type="EMBL" id="JAMZMK010008065">
    <property type="protein sequence ID" value="KAI7742157.1"/>
    <property type="molecule type" value="Genomic_DNA"/>
</dbReference>
<dbReference type="InterPro" id="IPR001005">
    <property type="entry name" value="SANT/Myb"/>
</dbReference>
<comment type="subcellular location">
    <subcellularLocation>
        <location evidence="1">Nucleus</location>
    </subcellularLocation>
</comment>
<keyword evidence="5" id="KW-0804">Transcription</keyword>
<dbReference type="AlphaFoldDB" id="A0AAD5CHT0"/>
<dbReference type="Gene3D" id="1.10.10.60">
    <property type="entry name" value="Homeodomain-like"/>
    <property type="match status" value="2"/>
</dbReference>
<dbReference type="GO" id="GO:0005634">
    <property type="term" value="C:nucleus"/>
    <property type="evidence" value="ECO:0007669"/>
    <property type="project" value="UniProtKB-SubCell"/>
</dbReference>
<gene>
    <name evidence="10" type="ORF">M8C21_001616</name>
</gene>
<protein>
    <submittedName>
        <fullName evidence="10">Uncharacterized protein</fullName>
    </submittedName>
</protein>
<sequence length="229" mass="25994">LAGLRRCGKSCRLRWTNYLRPDLKRGLLNEYEEQLVIDLHARLGNRWSKIAANMPGRTDNEIKNHWNTHIKKKLLKMGIDPVTHKRLQKEPEADMTSSSSAKQLMQHEYSSPSASATTLQSYEQNSSCTMSENSIAIQDQGTQANLLENLSEDEKLLSYLLGEDEPPLVDTSTWKLPNTGPSFNDRSDGFASWDDCVTWLLDCQDFGVHDFGMDTFNDVEISIIDIVNK</sequence>
<evidence type="ECO:0000259" key="9">
    <source>
        <dbReference type="PROSITE" id="PS51294"/>
    </source>
</evidence>
<evidence type="ECO:0000259" key="8">
    <source>
        <dbReference type="PROSITE" id="PS50090"/>
    </source>
</evidence>
<feature type="non-terminal residue" evidence="10">
    <location>
        <position position="1"/>
    </location>
</feature>
<evidence type="ECO:0000256" key="7">
    <source>
        <dbReference type="SAM" id="MobiDB-lite"/>
    </source>
</evidence>
<dbReference type="GO" id="GO:0000976">
    <property type="term" value="F:transcription cis-regulatory region binding"/>
    <property type="evidence" value="ECO:0007669"/>
    <property type="project" value="UniProtKB-ARBA"/>
</dbReference>
<reference evidence="10" key="1">
    <citation type="submission" date="2022-06" db="EMBL/GenBank/DDBJ databases">
        <title>Uncovering the hologenomic basis of an extraordinary plant invasion.</title>
        <authorList>
            <person name="Bieker V.C."/>
            <person name="Martin M.D."/>
            <person name="Gilbert T."/>
            <person name="Hodgins K."/>
            <person name="Battlay P."/>
            <person name="Petersen B."/>
            <person name="Wilson J."/>
        </authorList>
    </citation>
    <scope>NUCLEOTIDE SEQUENCE</scope>
    <source>
        <strain evidence="10">AA19_3_7</strain>
        <tissue evidence="10">Leaf</tissue>
    </source>
</reference>
<evidence type="ECO:0000256" key="4">
    <source>
        <dbReference type="ARBA" id="ARBA00023125"/>
    </source>
</evidence>
<dbReference type="Proteomes" id="UP001206925">
    <property type="component" value="Unassembled WGS sequence"/>
</dbReference>